<keyword evidence="4" id="KW-1185">Reference proteome</keyword>
<name>A0ABT5MSZ3_9BURK</name>
<gene>
    <name evidence="3" type="ORF">PSQ40_01165</name>
</gene>
<accession>A0ABT5MSZ3</accession>
<dbReference type="Proteomes" id="UP001528673">
    <property type="component" value="Unassembled WGS sequence"/>
</dbReference>
<dbReference type="RefSeq" id="WP_273948092.1">
    <property type="nucleotide sequence ID" value="NZ_JAQSIP010000001.1"/>
</dbReference>
<evidence type="ECO:0000256" key="2">
    <source>
        <dbReference type="SAM" id="SignalP"/>
    </source>
</evidence>
<comment type="caution">
    <text evidence="3">The sequence shown here is derived from an EMBL/GenBank/DDBJ whole genome shotgun (WGS) entry which is preliminary data.</text>
</comment>
<evidence type="ECO:0008006" key="5">
    <source>
        <dbReference type="Google" id="ProtNLM"/>
    </source>
</evidence>
<protein>
    <recommendedName>
        <fullName evidence="5">Glycoside hydrolase family 42 N-terminal domain-containing protein</fullName>
    </recommendedName>
</protein>
<dbReference type="InterPro" id="IPR017853">
    <property type="entry name" value="GH"/>
</dbReference>
<feature type="compositionally biased region" description="Low complexity" evidence="1">
    <location>
        <begin position="47"/>
        <end position="56"/>
    </location>
</feature>
<feature type="chain" id="PRO_5046037436" description="Glycoside hydrolase family 42 N-terminal domain-containing protein" evidence="2">
    <location>
        <begin position="33"/>
        <end position="413"/>
    </location>
</feature>
<evidence type="ECO:0000256" key="1">
    <source>
        <dbReference type="SAM" id="MobiDB-lite"/>
    </source>
</evidence>
<organism evidence="3 4">
    <name type="scientific">Curvibacter cyanobacteriorum</name>
    <dbReference type="NCBI Taxonomy" id="3026422"/>
    <lineage>
        <taxon>Bacteria</taxon>
        <taxon>Pseudomonadati</taxon>
        <taxon>Pseudomonadota</taxon>
        <taxon>Betaproteobacteria</taxon>
        <taxon>Burkholderiales</taxon>
        <taxon>Comamonadaceae</taxon>
        <taxon>Curvibacter</taxon>
    </lineage>
</organism>
<dbReference type="EMBL" id="JAQSIP010000001">
    <property type="protein sequence ID" value="MDD0837169.1"/>
    <property type="molecule type" value="Genomic_DNA"/>
</dbReference>
<dbReference type="SUPFAM" id="SSF51445">
    <property type="entry name" value="(Trans)glycosidases"/>
    <property type="match status" value="1"/>
</dbReference>
<proteinExistence type="predicted"/>
<keyword evidence="2" id="KW-0732">Signal</keyword>
<feature type="region of interest" description="Disordered" evidence="1">
    <location>
        <begin position="36"/>
        <end position="56"/>
    </location>
</feature>
<evidence type="ECO:0000313" key="4">
    <source>
        <dbReference type="Proteomes" id="UP001528673"/>
    </source>
</evidence>
<reference evidence="3 4" key="1">
    <citation type="submission" date="2023-02" db="EMBL/GenBank/DDBJ databases">
        <title>Bacterial whole genomic sequence of Curvibacter sp. HBC61.</title>
        <authorList>
            <person name="Le V."/>
            <person name="Ko S.-R."/>
            <person name="Ahn C.-Y."/>
            <person name="Oh H.-M."/>
        </authorList>
    </citation>
    <scope>NUCLEOTIDE SEQUENCE [LARGE SCALE GENOMIC DNA]</scope>
    <source>
        <strain evidence="3 4">HBC61</strain>
    </source>
</reference>
<sequence>MEQSKLAAGWRATRSLAGLGLCWLLGAQLALAQATGPQDKASRTADKAGASSKSASPALNLDALPLAQRPGALAQALGRPRRLLVGVGTTDTGTVLGQNLSPDIYDQYLNGVGTDSWLSWNSPSGAYVDIVIQHAEMVGAVPMFTLYQMAARGDSNLSGLTDPTFMTPYWNQVRLLFQKLGRYGRPVLVNLEPDFWGYTQRAQADPHRMPALVHPNPDCAGLADTVAGVAACLIRTARTHAPRTLVGFPPSMFDDLKATDVAYMQRLGAGQADFVVMQTQDRDAGCMEAQNRAAACVRNGRHWYWDDSNANPSNSQTFHQHFAEARRYFEGLQKPLLWWQTPLGVPAAKPSSSPPWRDNRVRYFLTHPQELVAAGGVGVVFSPGERSQTTLRTDGGQFKTLSKAYFAQPAPLP</sequence>
<feature type="signal peptide" evidence="2">
    <location>
        <begin position="1"/>
        <end position="32"/>
    </location>
</feature>
<evidence type="ECO:0000313" key="3">
    <source>
        <dbReference type="EMBL" id="MDD0837169.1"/>
    </source>
</evidence>